<comment type="caution">
    <text evidence="2">The sequence shown here is derived from an EMBL/GenBank/DDBJ whole genome shotgun (WGS) entry which is preliminary data.</text>
</comment>
<evidence type="ECO:0000313" key="2">
    <source>
        <dbReference type="EMBL" id="KAG7153828.1"/>
    </source>
</evidence>
<evidence type="ECO:0000313" key="3">
    <source>
        <dbReference type="Proteomes" id="UP000747542"/>
    </source>
</evidence>
<feature type="chain" id="PRO_5035316501" evidence="1">
    <location>
        <begin position="22"/>
        <end position="187"/>
    </location>
</feature>
<proteinExistence type="predicted"/>
<dbReference type="OrthoDB" id="6369783at2759"/>
<organism evidence="2 3">
    <name type="scientific">Homarus americanus</name>
    <name type="common">American lobster</name>
    <dbReference type="NCBI Taxonomy" id="6706"/>
    <lineage>
        <taxon>Eukaryota</taxon>
        <taxon>Metazoa</taxon>
        <taxon>Ecdysozoa</taxon>
        <taxon>Arthropoda</taxon>
        <taxon>Crustacea</taxon>
        <taxon>Multicrustacea</taxon>
        <taxon>Malacostraca</taxon>
        <taxon>Eumalacostraca</taxon>
        <taxon>Eucarida</taxon>
        <taxon>Decapoda</taxon>
        <taxon>Pleocyemata</taxon>
        <taxon>Astacidea</taxon>
        <taxon>Nephropoidea</taxon>
        <taxon>Nephropidae</taxon>
        <taxon>Homarus</taxon>
    </lineage>
</organism>
<name>A0A8J5JAE0_HOMAM</name>
<gene>
    <name evidence="2" type="ORF">Hamer_G017638</name>
</gene>
<dbReference type="Proteomes" id="UP000747542">
    <property type="component" value="Unassembled WGS sequence"/>
</dbReference>
<keyword evidence="1" id="KW-0732">Signal</keyword>
<sequence>MQGWATTMLLVMIMATTWVMAIQAEAQLGQQGEEGLVKEHLNLQGKEKFLGTFSTSTRTMVIASTSTVFLTCLSGTANPVVLCGGRRKKRNVREKSMTFLLDDYRGLPGPILEGSTEGVNVDGKERDTGGVGEEGHAEKFLGIQLWTTTAVTTSVTVFYTNTSTTVRISFYCAAGGLNLPPISCIGA</sequence>
<dbReference type="EMBL" id="JAHLQT010046276">
    <property type="protein sequence ID" value="KAG7153828.1"/>
    <property type="molecule type" value="Genomic_DNA"/>
</dbReference>
<reference evidence="2" key="1">
    <citation type="journal article" date="2021" name="Sci. Adv.">
        <title>The American lobster genome reveals insights on longevity, neural, and immune adaptations.</title>
        <authorList>
            <person name="Polinski J.M."/>
            <person name="Zimin A.V."/>
            <person name="Clark K.F."/>
            <person name="Kohn A.B."/>
            <person name="Sadowski N."/>
            <person name="Timp W."/>
            <person name="Ptitsyn A."/>
            <person name="Khanna P."/>
            <person name="Romanova D.Y."/>
            <person name="Williams P."/>
            <person name="Greenwood S.J."/>
            <person name="Moroz L.L."/>
            <person name="Walt D.R."/>
            <person name="Bodnar A.G."/>
        </authorList>
    </citation>
    <scope>NUCLEOTIDE SEQUENCE</scope>
    <source>
        <strain evidence="2">GMGI-L3</strain>
    </source>
</reference>
<dbReference type="AlphaFoldDB" id="A0A8J5JAE0"/>
<evidence type="ECO:0000256" key="1">
    <source>
        <dbReference type="SAM" id="SignalP"/>
    </source>
</evidence>
<feature type="signal peptide" evidence="1">
    <location>
        <begin position="1"/>
        <end position="21"/>
    </location>
</feature>
<keyword evidence="3" id="KW-1185">Reference proteome</keyword>
<accession>A0A8J5JAE0</accession>
<protein>
    <submittedName>
        <fullName evidence="2">Uncharacterized protein</fullName>
    </submittedName>
</protein>